<proteinExistence type="predicted"/>
<protein>
    <submittedName>
        <fullName evidence="1">Uncharacterized protein</fullName>
    </submittedName>
</protein>
<organism evidence="1">
    <name type="scientific">Fadolivirus 2</name>
    <dbReference type="NCBI Taxonomy" id="2740747"/>
    <lineage>
        <taxon>Viruses</taxon>
        <taxon>Varidnaviria</taxon>
        <taxon>Bamfordvirae</taxon>
        <taxon>Nucleocytoviricota</taxon>
        <taxon>Megaviricetes</taxon>
        <taxon>Imitervirales</taxon>
        <taxon>Mimiviridae</taxon>
        <taxon>Klosneuvirinae</taxon>
        <taxon>Fadolivirus</taxon>
    </lineage>
</organism>
<gene>
    <name evidence="1" type="ORF">Fadolivirus_2_8</name>
</gene>
<sequence>MSSVCSFCSRNDHISSDHICGICKQTGHARQSHCTKCKQMGHSWDDHTCRQCDVYGQHAHPCRYCLEDHKTEEHACEECHQIGHYWLNHKYETYCGKCKGKVGHYDDQHFTCNNCKKDTFVRHMSCAVKNCGGCVTEDYPNSEDSPATCMKCEKRYEDFDSLFYELVNIAQYRLAEEENKELEYALDEEWYHRKSYALSQNW</sequence>
<evidence type="ECO:0000313" key="1">
    <source>
        <dbReference type="EMBL" id="QKF94894.1"/>
    </source>
</evidence>
<dbReference type="EMBL" id="MT418681">
    <property type="protein sequence ID" value="QKF94894.1"/>
    <property type="molecule type" value="Genomic_DNA"/>
</dbReference>
<reference evidence="1" key="1">
    <citation type="submission" date="2020-04" db="EMBL/GenBank/DDBJ databases">
        <title>Advantages and limits of metagenomic assembly and binning of a giant virus.</title>
        <authorList>
            <person name="Schulz F."/>
            <person name="Andreani J."/>
            <person name="Francis R."/>
            <person name="Boudjemaa H."/>
            <person name="Bou Khalil J.Y."/>
            <person name="Lee J."/>
            <person name="La Scola B."/>
            <person name="Woyke T."/>
        </authorList>
    </citation>
    <scope>NUCLEOTIDE SEQUENCE</scope>
    <source>
        <strain evidence="1">FV2/VV64</strain>
    </source>
</reference>
<accession>A0A7D3UWH7</accession>
<name>A0A7D3UWH7_9VIRU</name>